<organism evidence="1 2">
    <name type="scientific">Balaenoptera physalus</name>
    <name type="common">Fin whale</name>
    <name type="synonym">Balaena physalus</name>
    <dbReference type="NCBI Taxonomy" id="9770"/>
    <lineage>
        <taxon>Eukaryota</taxon>
        <taxon>Metazoa</taxon>
        <taxon>Chordata</taxon>
        <taxon>Craniata</taxon>
        <taxon>Vertebrata</taxon>
        <taxon>Euteleostomi</taxon>
        <taxon>Mammalia</taxon>
        <taxon>Eutheria</taxon>
        <taxon>Laurasiatheria</taxon>
        <taxon>Artiodactyla</taxon>
        <taxon>Whippomorpha</taxon>
        <taxon>Cetacea</taxon>
        <taxon>Mysticeti</taxon>
        <taxon>Balaenopteridae</taxon>
        <taxon>Balaenoptera</taxon>
    </lineage>
</organism>
<dbReference type="Gene3D" id="3.30.70.330">
    <property type="match status" value="1"/>
</dbReference>
<feature type="non-terminal residue" evidence="1">
    <location>
        <position position="93"/>
    </location>
</feature>
<evidence type="ECO:0000313" key="2">
    <source>
        <dbReference type="Proteomes" id="UP000437017"/>
    </source>
</evidence>
<protein>
    <recommendedName>
        <fullName evidence="3">RRM domain-containing protein</fullName>
    </recommendedName>
</protein>
<dbReference type="AlphaFoldDB" id="A0A643CAR6"/>
<dbReference type="InterPro" id="IPR035979">
    <property type="entry name" value="RBD_domain_sf"/>
</dbReference>
<reference evidence="1 2" key="1">
    <citation type="journal article" date="2019" name="PLoS ONE">
        <title>Genomic analyses reveal an absence of contemporary introgressive admixture between fin whales and blue whales, despite known hybrids.</title>
        <authorList>
            <person name="Westbury M.V."/>
            <person name="Petersen B."/>
            <person name="Lorenzen E.D."/>
        </authorList>
    </citation>
    <scope>NUCLEOTIDE SEQUENCE [LARGE SCALE GENOMIC DNA]</scope>
    <source>
        <strain evidence="1">FinWhale-01</strain>
    </source>
</reference>
<dbReference type="SUPFAM" id="SSF54928">
    <property type="entry name" value="RNA-binding domain, RBD"/>
    <property type="match status" value="1"/>
</dbReference>
<dbReference type="InterPro" id="IPR012677">
    <property type="entry name" value="Nucleotide-bd_a/b_plait_sf"/>
</dbReference>
<feature type="non-terminal residue" evidence="1">
    <location>
        <position position="1"/>
    </location>
</feature>
<evidence type="ECO:0000313" key="1">
    <source>
        <dbReference type="EMBL" id="KAB0397214.1"/>
    </source>
</evidence>
<sequence>NVADDTRSEDLQREFGRYGPIVDVYVPLDFYTHLQEDLHMFNLRMFDRKWICGHQIDIQFAQGDGKTPNWMKAKEGRKYIDVLEAKVRKEGVQ</sequence>
<proteinExistence type="predicted"/>
<dbReference type="OrthoDB" id="439808at2759"/>
<evidence type="ECO:0008006" key="3">
    <source>
        <dbReference type="Google" id="ProtNLM"/>
    </source>
</evidence>
<dbReference type="EMBL" id="SGJD01002016">
    <property type="protein sequence ID" value="KAB0397214.1"/>
    <property type="molecule type" value="Genomic_DNA"/>
</dbReference>
<keyword evidence="2" id="KW-1185">Reference proteome</keyword>
<name>A0A643CAR6_BALPH</name>
<dbReference type="GO" id="GO:0003676">
    <property type="term" value="F:nucleic acid binding"/>
    <property type="evidence" value="ECO:0007669"/>
    <property type="project" value="InterPro"/>
</dbReference>
<accession>A0A643CAR6</accession>
<comment type="caution">
    <text evidence="1">The sequence shown here is derived from an EMBL/GenBank/DDBJ whole genome shotgun (WGS) entry which is preliminary data.</text>
</comment>
<dbReference type="Proteomes" id="UP000437017">
    <property type="component" value="Unassembled WGS sequence"/>
</dbReference>
<gene>
    <name evidence="1" type="ORF">E2I00_015106</name>
</gene>